<dbReference type="Proteomes" id="UP001056384">
    <property type="component" value="Chromosome 2"/>
</dbReference>
<accession>A0A9Q9EHX3</accession>
<feature type="region of interest" description="Disordered" evidence="1">
    <location>
        <begin position="376"/>
        <end position="402"/>
    </location>
</feature>
<gene>
    <name evidence="2" type="ORF">Slin15195_G037360</name>
</gene>
<keyword evidence="3" id="KW-1185">Reference proteome</keyword>
<reference evidence="2" key="1">
    <citation type="submission" date="2022-06" db="EMBL/GenBank/DDBJ databases">
        <title>Complete genome sequences of two strains of the flax pathogen Septoria linicola.</title>
        <authorList>
            <person name="Lapalu N."/>
            <person name="Simon A."/>
            <person name="Demenou B."/>
            <person name="Paumier D."/>
            <person name="Guillot M.-P."/>
            <person name="Gout L."/>
            <person name="Valade R."/>
        </authorList>
    </citation>
    <scope>NUCLEOTIDE SEQUENCE</scope>
    <source>
        <strain evidence="2">SE15195</strain>
    </source>
</reference>
<organism evidence="2 3">
    <name type="scientific">Septoria linicola</name>
    <dbReference type="NCBI Taxonomy" id="215465"/>
    <lineage>
        <taxon>Eukaryota</taxon>
        <taxon>Fungi</taxon>
        <taxon>Dikarya</taxon>
        <taxon>Ascomycota</taxon>
        <taxon>Pezizomycotina</taxon>
        <taxon>Dothideomycetes</taxon>
        <taxon>Dothideomycetidae</taxon>
        <taxon>Mycosphaerellales</taxon>
        <taxon>Mycosphaerellaceae</taxon>
        <taxon>Septoria</taxon>
    </lineage>
</organism>
<sequence length="581" mass="65966">MSAAALKNGTHAFNEIPPYITYTSPASSTIPTNNDGGQRPATTLPLNLVAHIVSYLEDIGDIARVTRTSRLLYYMTLPQLYQRVSLHSYGEMRYVNGRPEGFGSGSPFMMALNGLCTKGHAALVEEFRVWGKWQELGIDDFAKGRVPDNSMMLNIILRAATDKMTKLKSFCWELDCKPLKTLYQGLGTHNTLTSFTLRFPSTRVPRPSVLIPPMTNLRVFKAMDIDPMCYPDDISMLMLHSKKLEDVRLHFSPRMRAEAESIMNLNTFFGRCHKANYKLQVKHFALQNWFGPNVLGLEQIFDAEACNSITFLDSFGGNDPRTVFVDDTWKDVPPEMATSFEKVRCNEISPEHIKIMRKAKVSMKYMYLVSNAKRQRTGFTPSSNGSAASPPTPNAETPHAPYDPMKDPEWISLGKEYIHVIGRYHGATLKHLLLSDLWALSQDDLADLVRHCTGVEQLGIAVDCADHESIRLLMPFLPNLKCLRILENDHLRQHFAMYTHEQRMWHMGIELGRRPPPCLEFICLGDFCYKVGQPVELMREDGVIEARREMSLVDKSEVMKFEIWHLDVLDISADPIAPFSK</sequence>
<feature type="compositionally biased region" description="Polar residues" evidence="1">
    <location>
        <begin position="377"/>
        <end position="389"/>
    </location>
</feature>
<proteinExistence type="predicted"/>
<evidence type="ECO:0000313" key="2">
    <source>
        <dbReference type="EMBL" id="USW50417.1"/>
    </source>
</evidence>
<dbReference type="AlphaFoldDB" id="A0A9Q9EHX3"/>
<dbReference type="EMBL" id="CP099419">
    <property type="protein sequence ID" value="USW50417.1"/>
    <property type="molecule type" value="Genomic_DNA"/>
</dbReference>
<dbReference type="OrthoDB" id="5311681at2759"/>
<evidence type="ECO:0000256" key="1">
    <source>
        <dbReference type="SAM" id="MobiDB-lite"/>
    </source>
</evidence>
<dbReference type="SUPFAM" id="SSF81383">
    <property type="entry name" value="F-box domain"/>
    <property type="match status" value="1"/>
</dbReference>
<evidence type="ECO:0000313" key="3">
    <source>
        <dbReference type="Proteomes" id="UP001056384"/>
    </source>
</evidence>
<dbReference type="InterPro" id="IPR036047">
    <property type="entry name" value="F-box-like_dom_sf"/>
</dbReference>
<name>A0A9Q9EHX3_9PEZI</name>
<protein>
    <submittedName>
        <fullName evidence="2">F-box-like domain superfamily protein</fullName>
    </submittedName>
</protein>